<feature type="domain" description="F-box" evidence="1">
    <location>
        <begin position="20"/>
        <end position="66"/>
    </location>
</feature>
<dbReference type="InterPro" id="IPR055357">
    <property type="entry name" value="LRR_At1g61320_AtMIF1"/>
</dbReference>
<evidence type="ECO:0000313" key="4">
    <source>
        <dbReference type="EnsemblPlants" id="KQJ95487"/>
    </source>
</evidence>
<proteinExistence type="predicted"/>
<sequence length="286" mass="32064">MELEPEDTLPVPAPPCARDWSELPFDALALILGKLGAVEILMGAGLVCHSWLDAAKLPHLWREVDIGRGPRDQSLILEKSSSAWSAMFVGMAKMAVDRSDGKMEVFVGDGFVNDALLSYIAQRATSLKTLCIIRTWFVSNEGFAEAIKKLPMLMELEVSVCLRINGNRVFDVVGIACPHLTRFRYSKSRFYINDGVNDSEDEKARAIATMRELRSLQLYAVHITNEGLTAILDNCHQLESLDIRHCFEVDMNDALREKCARIKTLRLPEDSTDDYEFEVLPPFVVG</sequence>
<dbReference type="Gene3D" id="3.80.10.10">
    <property type="entry name" value="Ribonuclease Inhibitor"/>
    <property type="match status" value="1"/>
</dbReference>
<dbReference type="FunFam" id="1.20.1280.50:FF:000037">
    <property type="entry name" value="F-box protein SKIP19"/>
    <property type="match status" value="1"/>
</dbReference>
<dbReference type="InterPro" id="IPR036047">
    <property type="entry name" value="F-box-like_dom_sf"/>
</dbReference>
<feature type="domain" description="At1g61320/AtMIF1 LRR" evidence="2">
    <location>
        <begin position="206"/>
        <end position="249"/>
    </location>
</feature>
<reference evidence="4" key="3">
    <citation type="submission" date="2018-08" db="UniProtKB">
        <authorList>
            <consortium name="EnsemblPlants"/>
        </authorList>
    </citation>
    <scope>IDENTIFICATION</scope>
    <source>
        <strain evidence="4">cv. Bd21</strain>
    </source>
</reference>
<dbReference type="GO" id="GO:1905761">
    <property type="term" value="F:SCF ubiquitin ligase complex binding"/>
    <property type="evidence" value="ECO:0000318"/>
    <property type="project" value="GO_Central"/>
</dbReference>
<dbReference type="Proteomes" id="UP000008810">
    <property type="component" value="Chromosome 3"/>
</dbReference>
<evidence type="ECO:0000259" key="1">
    <source>
        <dbReference type="Pfam" id="PF12937"/>
    </source>
</evidence>
<dbReference type="Pfam" id="PF12937">
    <property type="entry name" value="F-box-like"/>
    <property type="match status" value="1"/>
</dbReference>
<dbReference type="EnsemblPlants" id="KQJ95487">
    <property type="protein sequence ID" value="KQJ95487"/>
    <property type="gene ID" value="BRADI_3g17440v3"/>
</dbReference>
<dbReference type="Pfam" id="PF07723">
    <property type="entry name" value="LRR_2"/>
    <property type="match status" value="1"/>
</dbReference>
<dbReference type="Pfam" id="PF23622">
    <property type="entry name" value="LRR_At1g61320_AtMIF1"/>
    <property type="match status" value="1"/>
</dbReference>
<dbReference type="SUPFAM" id="SSF81383">
    <property type="entry name" value="F-box domain"/>
    <property type="match status" value="1"/>
</dbReference>
<dbReference type="EMBL" id="CM000882">
    <property type="protein sequence ID" value="KQJ95487.2"/>
    <property type="molecule type" value="Genomic_DNA"/>
</dbReference>
<dbReference type="InterPro" id="IPR001810">
    <property type="entry name" value="F-box_dom"/>
</dbReference>
<dbReference type="GeneID" id="112271915"/>
<dbReference type="RefSeq" id="XP_024317934.1">
    <property type="nucleotide sequence ID" value="XM_024462166.1"/>
</dbReference>
<evidence type="ECO:0000313" key="3">
    <source>
        <dbReference type="EMBL" id="KQJ95487.2"/>
    </source>
</evidence>
<dbReference type="Gene3D" id="1.20.1280.50">
    <property type="match status" value="1"/>
</dbReference>
<dbReference type="PANTHER" id="PTHR38926:SF77">
    <property type="entry name" value="OS08G0195000 PROTEIN"/>
    <property type="match status" value="1"/>
</dbReference>
<gene>
    <name evidence="4" type="primary">LOC112271915</name>
    <name evidence="3" type="ORF">BRADI_3g17440v3</name>
</gene>
<evidence type="ECO:0000259" key="2">
    <source>
        <dbReference type="Pfam" id="PF23622"/>
    </source>
</evidence>
<name>A0A0Q3F6X7_BRADI</name>
<evidence type="ECO:0000313" key="5">
    <source>
        <dbReference type="Proteomes" id="UP000008810"/>
    </source>
</evidence>
<dbReference type="Gramene" id="KQJ95487">
    <property type="protein sequence ID" value="KQJ95487"/>
    <property type="gene ID" value="BRADI_3g17440v3"/>
</dbReference>
<protein>
    <submittedName>
        <fullName evidence="3 4">Uncharacterized protein</fullName>
    </submittedName>
</protein>
<dbReference type="InterPro" id="IPR013101">
    <property type="entry name" value="LRR_PRU1-like"/>
</dbReference>
<dbReference type="OrthoDB" id="2095648at2759"/>
<accession>A0A0Q3F6X7</accession>
<keyword evidence="5" id="KW-1185">Reference proteome</keyword>
<reference evidence="3" key="2">
    <citation type="submission" date="2017-06" db="EMBL/GenBank/DDBJ databases">
        <title>WGS assembly of Brachypodium distachyon.</title>
        <authorList>
            <consortium name="The International Brachypodium Initiative"/>
            <person name="Lucas S."/>
            <person name="Harmon-Smith M."/>
            <person name="Lail K."/>
            <person name="Tice H."/>
            <person name="Grimwood J."/>
            <person name="Bruce D."/>
            <person name="Barry K."/>
            <person name="Shu S."/>
            <person name="Lindquist E."/>
            <person name="Wang M."/>
            <person name="Pitluck S."/>
            <person name="Vogel J.P."/>
            <person name="Garvin D.F."/>
            <person name="Mockler T.C."/>
            <person name="Schmutz J."/>
            <person name="Rokhsar D."/>
            <person name="Bevan M.W."/>
        </authorList>
    </citation>
    <scope>NUCLEOTIDE SEQUENCE</scope>
    <source>
        <strain evidence="3">Bd21</strain>
    </source>
</reference>
<dbReference type="SUPFAM" id="SSF52047">
    <property type="entry name" value="RNI-like"/>
    <property type="match status" value="1"/>
</dbReference>
<reference evidence="3 4" key="1">
    <citation type="journal article" date="2010" name="Nature">
        <title>Genome sequencing and analysis of the model grass Brachypodium distachyon.</title>
        <authorList>
            <consortium name="International Brachypodium Initiative"/>
        </authorList>
    </citation>
    <scope>NUCLEOTIDE SEQUENCE [LARGE SCALE GENOMIC DNA]</scope>
    <source>
        <strain evidence="3">Bd21</strain>
        <strain evidence="4">cv. Bd21</strain>
    </source>
</reference>
<organism evidence="3">
    <name type="scientific">Brachypodium distachyon</name>
    <name type="common">Purple false brome</name>
    <name type="synonym">Trachynia distachya</name>
    <dbReference type="NCBI Taxonomy" id="15368"/>
    <lineage>
        <taxon>Eukaryota</taxon>
        <taxon>Viridiplantae</taxon>
        <taxon>Streptophyta</taxon>
        <taxon>Embryophyta</taxon>
        <taxon>Tracheophyta</taxon>
        <taxon>Spermatophyta</taxon>
        <taxon>Magnoliopsida</taxon>
        <taxon>Liliopsida</taxon>
        <taxon>Poales</taxon>
        <taxon>Poaceae</taxon>
        <taxon>BOP clade</taxon>
        <taxon>Pooideae</taxon>
        <taxon>Stipodae</taxon>
        <taxon>Brachypodieae</taxon>
        <taxon>Brachypodium</taxon>
    </lineage>
</organism>
<dbReference type="InterPro" id="IPR032675">
    <property type="entry name" value="LRR_dom_sf"/>
</dbReference>
<dbReference type="PANTHER" id="PTHR38926">
    <property type="entry name" value="F-BOX DOMAIN CONTAINING PROTEIN, EXPRESSED"/>
    <property type="match status" value="1"/>
</dbReference>
<dbReference type="AlphaFoldDB" id="A0A0Q3F6X7"/>